<gene>
    <name evidence="2" type="ORF">AB1Y20_016380</name>
</gene>
<keyword evidence="1" id="KW-0812">Transmembrane</keyword>
<organism evidence="2 3">
    <name type="scientific">Prymnesium parvum</name>
    <name type="common">Toxic golden alga</name>
    <dbReference type="NCBI Taxonomy" id="97485"/>
    <lineage>
        <taxon>Eukaryota</taxon>
        <taxon>Haptista</taxon>
        <taxon>Haptophyta</taxon>
        <taxon>Prymnesiophyceae</taxon>
        <taxon>Prymnesiales</taxon>
        <taxon>Prymnesiaceae</taxon>
        <taxon>Prymnesium</taxon>
    </lineage>
</organism>
<dbReference type="AlphaFoldDB" id="A0AB34IDZ5"/>
<feature type="transmembrane region" description="Helical" evidence="1">
    <location>
        <begin position="115"/>
        <end position="135"/>
    </location>
</feature>
<dbReference type="Proteomes" id="UP001515480">
    <property type="component" value="Unassembled WGS sequence"/>
</dbReference>
<evidence type="ECO:0000313" key="2">
    <source>
        <dbReference type="EMBL" id="KAL1496425.1"/>
    </source>
</evidence>
<accession>A0AB34IDZ5</accession>
<evidence type="ECO:0000256" key="1">
    <source>
        <dbReference type="SAM" id="Phobius"/>
    </source>
</evidence>
<name>A0AB34IDZ5_PRYPA</name>
<keyword evidence="1" id="KW-0472">Membrane</keyword>
<reference evidence="2 3" key="1">
    <citation type="journal article" date="2024" name="Science">
        <title>Giant polyketide synthase enzymes in the biosynthesis of giant marine polyether toxins.</title>
        <authorList>
            <person name="Fallon T.R."/>
            <person name="Shende V.V."/>
            <person name="Wierzbicki I.H."/>
            <person name="Pendleton A.L."/>
            <person name="Watervoot N.F."/>
            <person name="Auber R.P."/>
            <person name="Gonzalez D.J."/>
            <person name="Wisecaver J.H."/>
            <person name="Moore B.S."/>
        </authorList>
    </citation>
    <scope>NUCLEOTIDE SEQUENCE [LARGE SCALE GENOMIC DNA]</scope>
    <source>
        <strain evidence="2 3">12B1</strain>
    </source>
</reference>
<sequence>MPFFSFSEVIYLVATPPGLFGNFLFRLDSYAGFDADRGADFRMPNLDQAFLPFEGEEPLTCADLCGASRSCNGFVTSRHVCYFRQGDVDHLIRSMTKTADVTLYVLQPMLSVRDVLRALFCIIVAIVLLIVCCVFKSELGALRRVCCRNFRALVKKSPAGAAALHAVDTGCLRFLESIFWVKYYFDHYTELALDWLSVHACSPFVTHCWRPAVINPCRRVVGGCRATVASLAAAVAVAMKAASRAVASLLLPLLHTLWTALSESPVWLAARLPPSWRRAAAQLKARVAAAAAACWASVPTPVRRALASLAAWCAARWTECKHKLYACIPPSAWSSACVRCLCPCAVRDREAHLAAKADSLGATKPDEPRRFGFNPLLWVKEQLPWPSPQAKAGAPIPLSFSEAVRRNWGGGSEWGGDSTAADYGRERGKKNFLL</sequence>
<proteinExistence type="predicted"/>
<keyword evidence="3" id="KW-1185">Reference proteome</keyword>
<keyword evidence="1" id="KW-1133">Transmembrane helix</keyword>
<comment type="caution">
    <text evidence="2">The sequence shown here is derived from an EMBL/GenBank/DDBJ whole genome shotgun (WGS) entry which is preliminary data.</text>
</comment>
<protein>
    <submittedName>
        <fullName evidence="2">Uncharacterized protein</fullName>
    </submittedName>
</protein>
<dbReference type="EMBL" id="JBGBPQ010000029">
    <property type="protein sequence ID" value="KAL1496425.1"/>
    <property type="molecule type" value="Genomic_DNA"/>
</dbReference>
<evidence type="ECO:0000313" key="3">
    <source>
        <dbReference type="Proteomes" id="UP001515480"/>
    </source>
</evidence>